<dbReference type="EMBL" id="JXTC01000001">
    <property type="protein sequence ID" value="POO04158.1"/>
    <property type="molecule type" value="Genomic_DNA"/>
</dbReference>
<accession>A0A2P5G266</accession>
<dbReference type="Proteomes" id="UP000237000">
    <property type="component" value="Unassembled WGS sequence"/>
</dbReference>
<dbReference type="Gene3D" id="1.20.1280.50">
    <property type="match status" value="1"/>
</dbReference>
<dbReference type="InterPro" id="IPR001810">
    <property type="entry name" value="F-box_dom"/>
</dbReference>
<dbReference type="STRING" id="63057.A0A2P5G266"/>
<dbReference type="SUPFAM" id="SSF52047">
    <property type="entry name" value="RNI-like"/>
    <property type="match status" value="1"/>
</dbReference>
<comment type="caution">
    <text evidence="3">The sequence shown here is derived from an EMBL/GenBank/DDBJ whole genome shotgun (WGS) entry which is preliminary data.</text>
</comment>
<evidence type="ECO:0000256" key="1">
    <source>
        <dbReference type="SAM" id="MobiDB-lite"/>
    </source>
</evidence>
<dbReference type="Pfam" id="PF12937">
    <property type="entry name" value="F-box-like"/>
    <property type="match status" value="1"/>
</dbReference>
<name>A0A2P5G266_TREOI</name>
<dbReference type="PANTHER" id="PTHR38926:SF2">
    <property type="entry name" value="F-BOX_LRR-REPEAT PROTEIN 21-RELATED"/>
    <property type="match status" value="1"/>
</dbReference>
<dbReference type="PANTHER" id="PTHR38926">
    <property type="entry name" value="F-BOX DOMAIN CONTAINING PROTEIN, EXPRESSED"/>
    <property type="match status" value="1"/>
</dbReference>
<dbReference type="Gene3D" id="3.80.10.10">
    <property type="entry name" value="Ribonuclease Inhibitor"/>
    <property type="match status" value="1"/>
</dbReference>
<dbReference type="Pfam" id="PF24758">
    <property type="entry name" value="LRR_At5g56370"/>
    <property type="match status" value="1"/>
</dbReference>
<proteinExistence type="predicted"/>
<gene>
    <name evidence="3" type="ORF">TorRG33x02_004620</name>
</gene>
<organism evidence="3 4">
    <name type="scientific">Trema orientale</name>
    <name type="common">Charcoal tree</name>
    <name type="synonym">Celtis orientalis</name>
    <dbReference type="NCBI Taxonomy" id="63057"/>
    <lineage>
        <taxon>Eukaryota</taxon>
        <taxon>Viridiplantae</taxon>
        <taxon>Streptophyta</taxon>
        <taxon>Embryophyta</taxon>
        <taxon>Tracheophyta</taxon>
        <taxon>Spermatophyta</taxon>
        <taxon>Magnoliopsida</taxon>
        <taxon>eudicotyledons</taxon>
        <taxon>Gunneridae</taxon>
        <taxon>Pentapetalae</taxon>
        <taxon>rosids</taxon>
        <taxon>fabids</taxon>
        <taxon>Rosales</taxon>
        <taxon>Cannabaceae</taxon>
        <taxon>Trema</taxon>
    </lineage>
</organism>
<dbReference type="AlphaFoldDB" id="A0A2P5G266"/>
<reference evidence="4" key="1">
    <citation type="submission" date="2016-06" db="EMBL/GenBank/DDBJ databases">
        <title>Parallel loss of symbiosis genes in relatives of nitrogen-fixing non-legume Parasponia.</title>
        <authorList>
            <person name="Van Velzen R."/>
            <person name="Holmer R."/>
            <person name="Bu F."/>
            <person name="Rutten L."/>
            <person name="Van Zeijl A."/>
            <person name="Liu W."/>
            <person name="Santuari L."/>
            <person name="Cao Q."/>
            <person name="Sharma T."/>
            <person name="Shen D."/>
            <person name="Roswanjaya Y."/>
            <person name="Wardhani T."/>
            <person name="Kalhor M.S."/>
            <person name="Jansen J."/>
            <person name="Van den Hoogen J."/>
            <person name="Gungor B."/>
            <person name="Hartog M."/>
            <person name="Hontelez J."/>
            <person name="Verver J."/>
            <person name="Yang W.-C."/>
            <person name="Schijlen E."/>
            <person name="Repin R."/>
            <person name="Schilthuizen M."/>
            <person name="Schranz E."/>
            <person name="Heidstra R."/>
            <person name="Miyata K."/>
            <person name="Fedorova E."/>
            <person name="Kohlen W."/>
            <person name="Bisseling T."/>
            <person name="Smit S."/>
            <person name="Geurts R."/>
        </authorList>
    </citation>
    <scope>NUCLEOTIDE SEQUENCE [LARGE SCALE GENOMIC DNA]</scope>
    <source>
        <strain evidence="4">cv. RG33-2</strain>
    </source>
</reference>
<dbReference type="FunCoup" id="A0A2P5G266">
    <property type="interactions" value="946"/>
</dbReference>
<evidence type="ECO:0000259" key="2">
    <source>
        <dbReference type="PROSITE" id="PS50181"/>
    </source>
</evidence>
<dbReference type="InterPro" id="IPR055411">
    <property type="entry name" value="LRR_FXL15/At3g58940/PEG3-like"/>
</dbReference>
<dbReference type="InterPro" id="IPR032675">
    <property type="entry name" value="LRR_dom_sf"/>
</dbReference>
<protein>
    <submittedName>
        <fullName evidence="3">F-box domain containing protein</fullName>
    </submittedName>
</protein>
<keyword evidence="4" id="KW-1185">Reference proteome</keyword>
<evidence type="ECO:0000313" key="3">
    <source>
        <dbReference type="EMBL" id="POO04158.1"/>
    </source>
</evidence>
<sequence length="329" mass="37546">MAQRKWQELPNNATFSILSRLGSIDVLMSAQLVCKSWYRVCKDPRMWRTIDMRNNGDPAMMDKLEDMCRAAVDRSDGQLEAIDVEHFGDSRLLKYISDRSRQLKRLRYAHCDYVADRALIAATAKFPLLEELDLTLCLFTEKFLINLGSRCPRLTTLKLNCQFYRDPDHTEAELNEEALAIAQNLPELRHLQIIGNPITNMGLEAILNGCRRLESLDLRRCLNLNLDGELGIRCIEEIAHVRLPHDSIEDYGYPADPAAPANPAIRRLNQADSLRLLGRLFLDVDRRDQRQEPREDVDGGGGDDDDEFDYNGYSSGDDSLGNNDFAYHD</sequence>
<dbReference type="CDD" id="cd22164">
    <property type="entry name" value="F-box_AtSKIP19-like"/>
    <property type="match status" value="1"/>
</dbReference>
<dbReference type="OrthoDB" id="2095648at2759"/>
<evidence type="ECO:0000313" key="4">
    <source>
        <dbReference type="Proteomes" id="UP000237000"/>
    </source>
</evidence>
<dbReference type="InParanoid" id="A0A2P5G266"/>
<feature type="compositionally biased region" description="Basic and acidic residues" evidence="1">
    <location>
        <begin position="287"/>
        <end position="297"/>
    </location>
</feature>
<feature type="compositionally biased region" description="Polar residues" evidence="1">
    <location>
        <begin position="312"/>
        <end position="322"/>
    </location>
</feature>
<feature type="region of interest" description="Disordered" evidence="1">
    <location>
        <begin position="287"/>
        <end position="329"/>
    </location>
</feature>
<dbReference type="PROSITE" id="PS50181">
    <property type="entry name" value="FBOX"/>
    <property type="match status" value="1"/>
</dbReference>
<feature type="domain" description="F-box" evidence="2">
    <location>
        <begin position="3"/>
        <end position="50"/>
    </location>
</feature>